<comment type="similarity">
    <text evidence="2">Belongs to the FliN/MopA/SpaO family.</text>
</comment>
<dbReference type="InterPro" id="IPR028976">
    <property type="entry name" value="CheC-like_sf"/>
</dbReference>
<keyword evidence="10" id="KW-0966">Cell projection</keyword>
<evidence type="ECO:0000313" key="10">
    <source>
        <dbReference type="EMBL" id="RDU73960.1"/>
    </source>
</evidence>
<keyword evidence="11" id="KW-1185">Reference proteome</keyword>
<evidence type="ECO:0000256" key="5">
    <source>
        <dbReference type="ARBA" id="ARBA00022500"/>
    </source>
</evidence>
<dbReference type="InterPro" id="IPR012826">
    <property type="entry name" value="FliN"/>
</dbReference>
<dbReference type="Pfam" id="PF01052">
    <property type="entry name" value="FliMN_C"/>
    <property type="match status" value="1"/>
</dbReference>
<dbReference type="GO" id="GO:0071973">
    <property type="term" value="P:bacterial-type flagellum-dependent cell motility"/>
    <property type="evidence" value="ECO:0007669"/>
    <property type="project" value="InterPro"/>
</dbReference>
<keyword evidence="5" id="KW-0145">Chemotaxis</keyword>
<dbReference type="InterPro" id="IPR001172">
    <property type="entry name" value="FliN_T3SS_HrcQb"/>
</dbReference>
<keyword evidence="10" id="KW-0969">Cilium</keyword>
<dbReference type="NCBIfam" id="NF006272">
    <property type="entry name" value="PRK08432.1"/>
    <property type="match status" value="1"/>
</dbReference>
<dbReference type="Proteomes" id="UP000256695">
    <property type="component" value="Unassembled WGS sequence"/>
</dbReference>
<evidence type="ECO:0000256" key="6">
    <source>
        <dbReference type="ARBA" id="ARBA00022779"/>
    </source>
</evidence>
<dbReference type="PANTHER" id="PTHR43484:SF1">
    <property type="entry name" value="FLAGELLAR MOTOR SWITCH PROTEIN FLIN"/>
    <property type="match status" value="1"/>
</dbReference>
<dbReference type="RefSeq" id="WP_115578925.1">
    <property type="nucleotide sequence ID" value="NZ_NXLX01000007.1"/>
</dbReference>
<keyword evidence="4" id="KW-1003">Cell membrane</keyword>
<dbReference type="Gene3D" id="2.30.330.10">
    <property type="entry name" value="SpoA-like"/>
    <property type="match status" value="1"/>
</dbReference>
<evidence type="ECO:0000256" key="2">
    <source>
        <dbReference type="ARBA" id="ARBA00009226"/>
    </source>
</evidence>
<dbReference type="PANTHER" id="PTHR43484">
    <property type="match status" value="1"/>
</dbReference>
<protein>
    <recommendedName>
        <fullName evidence="3">Flagellar motor switch protein FliN</fullName>
    </recommendedName>
</protein>
<evidence type="ECO:0000259" key="9">
    <source>
        <dbReference type="Pfam" id="PF01052"/>
    </source>
</evidence>
<reference evidence="10" key="1">
    <citation type="submission" date="2018-04" db="EMBL/GenBank/DDBJ databases">
        <title>Novel Campyloabacter and Helicobacter Species and Strains.</title>
        <authorList>
            <person name="Mannion A.J."/>
            <person name="Shen Z."/>
            <person name="Fox J.G."/>
        </authorList>
    </citation>
    <scope>NUCLEOTIDE SEQUENCE [LARGE SCALE GENOMIC DNA]</scope>
    <source>
        <strain evidence="10">MIT 04-9362</strain>
    </source>
</reference>
<evidence type="ECO:0000313" key="11">
    <source>
        <dbReference type="Proteomes" id="UP000256695"/>
    </source>
</evidence>
<evidence type="ECO:0000256" key="4">
    <source>
        <dbReference type="ARBA" id="ARBA00022475"/>
    </source>
</evidence>
<gene>
    <name evidence="10" type="ORF">CQA57_03885</name>
</gene>
<dbReference type="GO" id="GO:0003774">
    <property type="term" value="F:cytoskeletal motor activity"/>
    <property type="evidence" value="ECO:0007669"/>
    <property type="project" value="InterPro"/>
</dbReference>
<dbReference type="PRINTS" id="PR00956">
    <property type="entry name" value="FLGMOTORFLIN"/>
</dbReference>
<accession>A0A3D8J9J6</accession>
<evidence type="ECO:0000256" key="7">
    <source>
        <dbReference type="ARBA" id="ARBA00023136"/>
    </source>
</evidence>
<evidence type="ECO:0000256" key="3">
    <source>
        <dbReference type="ARBA" id="ARBA00021897"/>
    </source>
</evidence>
<dbReference type="GO" id="GO:0005886">
    <property type="term" value="C:plasma membrane"/>
    <property type="evidence" value="ECO:0007669"/>
    <property type="project" value="UniProtKB-SubCell"/>
</dbReference>
<name>A0A3D8J9J6_9HELI</name>
<keyword evidence="10" id="KW-0282">Flagellum</keyword>
<comment type="caution">
    <text evidence="10">The sequence shown here is derived from an EMBL/GenBank/DDBJ whole genome shotgun (WGS) entry which is preliminary data.</text>
</comment>
<dbReference type="InterPro" id="IPR001543">
    <property type="entry name" value="FliN-like_C"/>
</dbReference>
<dbReference type="NCBIfam" id="TIGR02480">
    <property type="entry name" value="fliN"/>
    <property type="match status" value="1"/>
</dbReference>
<comment type="subcellular location">
    <subcellularLocation>
        <location evidence="1">Cell membrane</location>
        <topology evidence="1">Peripheral membrane protein</topology>
        <orientation evidence="1">Cytoplasmic side</orientation>
    </subcellularLocation>
</comment>
<dbReference type="AlphaFoldDB" id="A0A3D8J9J6"/>
<dbReference type="SUPFAM" id="SSF103039">
    <property type="entry name" value="CheC-like"/>
    <property type="match status" value="1"/>
</dbReference>
<sequence>MNSDFIKLFTQEAISTIEGLMGTTPNIRESSTINLAQEDISIPYAITHIEVSGDFNASLAIATPVDLATALADTMVGGEGNSKESMNDDDLDAIKEINSNIFGAISTSLNSQKKLPKLTFSCKSIDFVSEESKTKDYATAYDFSFELNNIHSHFWLLITSDFEKNLAQPVEKPIETSPQEKTASNSNLSSDEIKNIGMLLDVKLNVKVRIGQKRMLLKDVVSMDIGSVIELNQLANDPLEILIDDKVIAKGEVVIVDGNFGIQVTEIGSKRQRLEQLKGN</sequence>
<dbReference type="Gene3D" id="3.40.1550.10">
    <property type="entry name" value="CheC-like"/>
    <property type="match status" value="1"/>
</dbReference>
<feature type="domain" description="Flagellar motor switch protein FliN-like C-terminal" evidence="9">
    <location>
        <begin position="199"/>
        <end position="267"/>
    </location>
</feature>
<keyword evidence="6" id="KW-0283">Flagellar rotation</keyword>
<comment type="function">
    <text evidence="8">FliM is one of three proteins (FliG, FliN, FliM) that forms the rotor-mounted switch complex (C ring), located at the base of the basal body. This complex interacts with the CheY and CheZ chemotaxis proteins, in addition to contacting components of the motor that determine the direction of flagellar rotation.</text>
</comment>
<dbReference type="InterPro" id="IPR036429">
    <property type="entry name" value="SpoA-like_sf"/>
</dbReference>
<dbReference type="InterPro" id="IPR051469">
    <property type="entry name" value="FliN/MopA/SpaO"/>
</dbReference>
<proteinExistence type="inferred from homology"/>
<dbReference type="EMBL" id="NXLX01000007">
    <property type="protein sequence ID" value="RDU73960.1"/>
    <property type="molecule type" value="Genomic_DNA"/>
</dbReference>
<dbReference type="GO" id="GO:0006935">
    <property type="term" value="P:chemotaxis"/>
    <property type="evidence" value="ECO:0007669"/>
    <property type="project" value="UniProtKB-KW"/>
</dbReference>
<dbReference type="SUPFAM" id="SSF101801">
    <property type="entry name" value="Surface presentation of antigens (SPOA)"/>
    <property type="match status" value="1"/>
</dbReference>
<keyword evidence="7" id="KW-0472">Membrane</keyword>
<evidence type="ECO:0000256" key="8">
    <source>
        <dbReference type="ARBA" id="ARBA00025044"/>
    </source>
</evidence>
<dbReference type="GO" id="GO:0009425">
    <property type="term" value="C:bacterial-type flagellum basal body"/>
    <property type="evidence" value="ECO:0007669"/>
    <property type="project" value="InterPro"/>
</dbReference>
<evidence type="ECO:0000256" key="1">
    <source>
        <dbReference type="ARBA" id="ARBA00004413"/>
    </source>
</evidence>
<dbReference type="OrthoDB" id="9773459at2"/>
<organism evidence="10 11">
    <name type="scientific">Helicobacter anseris</name>
    <dbReference type="NCBI Taxonomy" id="375926"/>
    <lineage>
        <taxon>Bacteria</taxon>
        <taxon>Pseudomonadati</taxon>
        <taxon>Campylobacterota</taxon>
        <taxon>Epsilonproteobacteria</taxon>
        <taxon>Campylobacterales</taxon>
        <taxon>Helicobacteraceae</taxon>
        <taxon>Helicobacter</taxon>
    </lineage>
</organism>